<dbReference type="Pfam" id="PF00293">
    <property type="entry name" value="NUDIX"/>
    <property type="match status" value="1"/>
</dbReference>
<dbReference type="Gene3D" id="3.90.79.10">
    <property type="entry name" value="Nucleoside Triphosphate Pyrophosphohydrolase"/>
    <property type="match status" value="1"/>
</dbReference>
<evidence type="ECO:0000256" key="2">
    <source>
        <dbReference type="ARBA" id="ARBA00022801"/>
    </source>
</evidence>
<dbReference type="EMBL" id="HG326223">
    <property type="protein sequence ID" value="CDG11276.1"/>
    <property type="molecule type" value="Genomic_DNA"/>
</dbReference>
<organism evidence="5 6">
    <name type="scientific">Serratia marcescens subsp. marcescens Db11</name>
    <dbReference type="NCBI Taxonomy" id="273526"/>
    <lineage>
        <taxon>Bacteria</taxon>
        <taxon>Pseudomonadati</taxon>
        <taxon>Pseudomonadota</taxon>
        <taxon>Gammaproteobacteria</taxon>
        <taxon>Enterobacterales</taxon>
        <taxon>Yersiniaceae</taxon>
        <taxon>Serratia</taxon>
    </lineage>
</organism>
<reference evidence="5 6" key="3">
    <citation type="journal article" date="2014" name="Genome Biol. Evol.">
        <title>Genome evolution and plasticity of Serratia marcescens, an important multidrug-resistant nosocomial pathogen.</title>
        <authorList>
            <person name="Iguchi A."/>
            <person name="Nagaya Y."/>
            <person name="Pradel E."/>
            <person name="Ooka T."/>
            <person name="Ogura Y."/>
            <person name="Katsura K."/>
            <person name="Kurokawa K."/>
            <person name="Oshima K."/>
            <person name="Hattori M."/>
            <person name="Parkhill J."/>
            <person name="Sebaihia M."/>
            <person name="Coulthurst S.J."/>
            <person name="Gotoh N."/>
            <person name="Thomson N.R."/>
            <person name="Ewbank J.J."/>
            <person name="Hayashi T."/>
        </authorList>
    </citation>
    <scope>NUCLEOTIDE SEQUENCE [LARGE SCALE GENOMIC DNA]</scope>
    <source>
        <strain evidence="5 6">Db11</strain>
    </source>
</reference>
<dbReference type="InterPro" id="IPR000086">
    <property type="entry name" value="NUDIX_hydrolase_dom"/>
</dbReference>
<dbReference type="KEGG" id="smac:SMDB11_0694"/>
<reference evidence="5 6" key="1">
    <citation type="submission" date="2013-06" db="EMBL/GenBank/DDBJ databases">
        <authorList>
            <person name="Aslett M."/>
        </authorList>
    </citation>
    <scope>NUCLEOTIDE SEQUENCE [LARGE SCALE GENOMIC DNA]</scope>
    <source>
        <strain evidence="5 6">Db11</strain>
    </source>
</reference>
<evidence type="ECO:0000313" key="6">
    <source>
        <dbReference type="Proteomes" id="UP000018979"/>
    </source>
</evidence>
<evidence type="ECO:0000256" key="1">
    <source>
        <dbReference type="ARBA" id="ARBA00001946"/>
    </source>
</evidence>
<evidence type="ECO:0000259" key="4">
    <source>
        <dbReference type="PROSITE" id="PS51462"/>
    </source>
</evidence>
<dbReference type="SUPFAM" id="SSF55811">
    <property type="entry name" value="Nudix"/>
    <property type="match status" value="1"/>
</dbReference>
<dbReference type="InterPro" id="IPR020476">
    <property type="entry name" value="Nudix_hydrolase"/>
</dbReference>
<dbReference type="PANTHER" id="PTHR43046">
    <property type="entry name" value="GDP-MANNOSE MANNOSYL HYDROLASE"/>
    <property type="match status" value="1"/>
</dbReference>
<gene>
    <name evidence="5" type="ORF">SMDB11_0694</name>
</gene>
<sequence length="155" mass="17686">MMFGQRRWAGSGEIMTDETFGGAKIALLCDDRLLVYQRDDKPGIPWPGQWDLPGGGRENGETPLQCVQRETQEEFGVTIAECQVVWRRRYDGVLPGSPPTWFMAGEIAPAQIAAIRFGDEGQRWRMMPVAQFIEHPQGIEHLRRRVAAYWRRRGG</sequence>
<dbReference type="Proteomes" id="UP000018979">
    <property type="component" value="Chromosome I"/>
</dbReference>
<dbReference type="GO" id="GO:0016787">
    <property type="term" value="F:hydrolase activity"/>
    <property type="evidence" value="ECO:0007669"/>
    <property type="project" value="UniProtKB-KW"/>
</dbReference>
<reference evidence="6" key="2">
    <citation type="submission" date="2013-11" db="EMBL/GenBank/DDBJ databases">
        <title>Genome sequences of clinical and environmental isolates of Serratia marcescens.</title>
        <authorList>
            <person name="Iguchi A."/>
            <person name="Komatsu H."/>
            <person name="Nagaya Y."/>
            <person name="Ogura Y."/>
            <person name="Katsura K."/>
            <person name="Kurokawa K."/>
            <person name="Ooka T."/>
            <person name="Hattori M."/>
            <person name="Gotoh N."/>
            <person name="Thomson N."/>
            <person name="Hayashi T."/>
        </authorList>
    </citation>
    <scope>NUCLEOTIDE SEQUENCE [LARGE SCALE GENOMIC DNA]</scope>
    <source>
        <strain evidence="6">Db11</strain>
    </source>
</reference>
<dbReference type="PANTHER" id="PTHR43046:SF14">
    <property type="entry name" value="MUTT_NUDIX FAMILY PROTEIN"/>
    <property type="match status" value="1"/>
</dbReference>
<keyword evidence="2 3" id="KW-0378">Hydrolase</keyword>
<proteinExistence type="inferred from homology"/>
<dbReference type="PRINTS" id="PR00502">
    <property type="entry name" value="NUDIXFAMILY"/>
</dbReference>
<dbReference type="InterPro" id="IPR020084">
    <property type="entry name" value="NUDIX_hydrolase_CS"/>
</dbReference>
<comment type="cofactor">
    <cofactor evidence="1">
        <name>Mg(2+)</name>
        <dbReference type="ChEBI" id="CHEBI:18420"/>
    </cofactor>
</comment>
<evidence type="ECO:0000313" key="5">
    <source>
        <dbReference type="EMBL" id="CDG11276.1"/>
    </source>
</evidence>
<name>A0ABC9IEV6_SERMA</name>
<dbReference type="InterPro" id="IPR015797">
    <property type="entry name" value="NUDIX_hydrolase-like_dom_sf"/>
</dbReference>
<protein>
    <submittedName>
        <fullName evidence="5">NUDIX-family hydrolase</fullName>
    </submittedName>
</protein>
<feature type="domain" description="Nudix hydrolase" evidence="4">
    <location>
        <begin position="6"/>
        <end position="152"/>
    </location>
</feature>
<dbReference type="PROSITE" id="PS51462">
    <property type="entry name" value="NUDIX"/>
    <property type="match status" value="1"/>
</dbReference>
<dbReference type="PROSITE" id="PS00893">
    <property type="entry name" value="NUDIX_BOX"/>
    <property type="match status" value="1"/>
</dbReference>
<accession>A0ABC9IEV6</accession>
<dbReference type="CDD" id="cd04682">
    <property type="entry name" value="NUDIX_Hydrolase"/>
    <property type="match status" value="1"/>
</dbReference>
<comment type="similarity">
    <text evidence="3">Belongs to the Nudix hydrolase family.</text>
</comment>
<evidence type="ECO:0000256" key="3">
    <source>
        <dbReference type="RuleBase" id="RU003476"/>
    </source>
</evidence>
<dbReference type="AlphaFoldDB" id="A0ABC9IEV6"/>